<evidence type="ECO:0000313" key="6">
    <source>
        <dbReference type="EMBL" id="NML09378.1"/>
    </source>
</evidence>
<proteinExistence type="inferred from homology"/>
<keyword evidence="2" id="KW-0805">Transcription regulation</keyword>
<evidence type="ECO:0000256" key="4">
    <source>
        <dbReference type="ARBA" id="ARBA00023163"/>
    </source>
</evidence>
<dbReference type="Pfam" id="PF00126">
    <property type="entry name" value="HTH_1"/>
    <property type="match status" value="1"/>
</dbReference>
<keyword evidence="3" id="KW-0238">DNA-binding</keyword>
<name>A0A7X9WT69_9SPHN</name>
<dbReference type="Gene3D" id="3.40.190.290">
    <property type="match status" value="1"/>
</dbReference>
<dbReference type="RefSeq" id="WP_169571248.1">
    <property type="nucleotide sequence ID" value="NZ_JABBFV010000002.1"/>
</dbReference>
<comment type="similarity">
    <text evidence="1">Belongs to the LysR transcriptional regulatory family.</text>
</comment>
<dbReference type="SUPFAM" id="SSF46785">
    <property type="entry name" value="Winged helix' DNA-binding domain"/>
    <property type="match status" value="1"/>
</dbReference>
<evidence type="ECO:0000259" key="5">
    <source>
        <dbReference type="PROSITE" id="PS50931"/>
    </source>
</evidence>
<dbReference type="PANTHER" id="PTHR30419">
    <property type="entry name" value="HTH-TYPE TRANSCRIPTIONAL REGULATOR YBHD"/>
    <property type="match status" value="1"/>
</dbReference>
<dbReference type="Pfam" id="PF03466">
    <property type="entry name" value="LysR_substrate"/>
    <property type="match status" value="1"/>
</dbReference>
<dbReference type="GO" id="GO:0003700">
    <property type="term" value="F:DNA-binding transcription factor activity"/>
    <property type="evidence" value="ECO:0007669"/>
    <property type="project" value="InterPro"/>
</dbReference>
<dbReference type="PROSITE" id="PS50931">
    <property type="entry name" value="HTH_LYSR"/>
    <property type="match status" value="1"/>
</dbReference>
<dbReference type="InterPro" id="IPR005119">
    <property type="entry name" value="LysR_subst-bd"/>
</dbReference>
<dbReference type="InterPro" id="IPR036388">
    <property type="entry name" value="WH-like_DNA-bd_sf"/>
</dbReference>
<sequence>MIGLTFRQLQVFVEVVDLGSFRACAERLAITQVSVSGHVRAMERMIGHSLFQRRQGATSQLTENGHRLYRYAVPMLEQAQNLMRELGSDAAGRSRRRLIVTGPGYVTFRLAEALAEFGQRYPQYQIEIDPNDSHPAAEAVMRGEADIGFHIGLEGSLPPACEIFGREEIAFYVGRDHPLARRRSVSVAELSACPLIPLPRKDRLRDVIDAAMARLGIAGNPVALQTANPRLARQTLFQGEAMACLFAQMAREDVEAGKLVALSLPEQLPLVEVGIVFSKRLAARPVAHALLALSREGWMVR</sequence>
<feature type="domain" description="HTH lysR-type" evidence="5">
    <location>
        <begin position="4"/>
        <end position="62"/>
    </location>
</feature>
<evidence type="ECO:0000256" key="2">
    <source>
        <dbReference type="ARBA" id="ARBA00023015"/>
    </source>
</evidence>
<keyword evidence="4" id="KW-0804">Transcription</keyword>
<reference evidence="6 7" key="1">
    <citation type="submission" date="2020-04" db="EMBL/GenBank/DDBJ databases">
        <title>Sphingobium sp. AR-3-1 isolated from Arctic soil.</title>
        <authorList>
            <person name="Dahal R.H."/>
            <person name="Chaudhary D.K."/>
        </authorList>
    </citation>
    <scope>NUCLEOTIDE SEQUENCE [LARGE SCALE GENOMIC DNA]</scope>
    <source>
        <strain evidence="6 7">AR-3-1</strain>
    </source>
</reference>
<dbReference type="GO" id="GO:0005829">
    <property type="term" value="C:cytosol"/>
    <property type="evidence" value="ECO:0007669"/>
    <property type="project" value="TreeGrafter"/>
</dbReference>
<dbReference type="EMBL" id="JABBFV010000002">
    <property type="protein sequence ID" value="NML09378.1"/>
    <property type="molecule type" value="Genomic_DNA"/>
</dbReference>
<dbReference type="InterPro" id="IPR000847">
    <property type="entry name" value="LysR_HTH_N"/>
</dbReference>
<keyword evidence="7" id="KW-1185">Reference proteome</keyword>
<dbReference type="Proteomes" id="UP000519023">
    <property type="component" value="Unassembled WGS sequence"/>
</dbReference>
<organism evidence="6 7">
    <name type="scientific">Sphingobium psychrophilum</name>
    <dbReference type="NCBI Taxonomy" id="2728834"/>
    <lineage>
        <taxon>Bacteria</taxon>
        <taxon>Pseudomonadati</taxon>
        <taxon>Pseudomonadota</taxon>
        <taxon>Alphaproteobacteria</taxon>
        <taxon>Sphingomonadales</taxon>
        <taxon>Sphingomonadaceae</taxon>
        <taxon>Sphingobium</taxon>
    </lineage>
</organism>
<accession>A0A7X9WT69</accession>
<dbReference type="InterPro" id="IPR036390">
    <property type="entry name" value="WH_DNA-bd_sf"/>
</dbReference>
<dbReference type="AlphaFoldDB" id="A0A7X9WT69"/>
<comment type="caution">
    <text evidence="6">The sequence shown here is derived from an EMBL/GenBank/DDBJ whole genome shotgun (WGS) entry which is preliminary data.</text>
</comment>
<protein>
    <submittedName>
        <fullName evidence="6">LysR family transcriptional regulator</fullName>
    </submittedName>
</protein>
<gene>
    <name evidence="6" type="ORF">HHL08_04350</name>
</gene>
<dbReference type="Gene3D" id="1.10.10.10">
    <property type="entry name" value="Winged helix-like DNA-binding domain superfamily/Winged helix DNA-binding domain"/>
    <property type="match status" value="1"/>
</dbReference>
<dbReference type="SUPFAM" id="SSF53850">
    <property type="entry name" value="Periplasmic binding protein-like II"/>
    <property type="match status" value="1"/>
</dbReference>
<dbReference type="InterPro" id="IPR050950">
    <property type="entry name" value="HTH-type_LysR_regulators"/>
</dbReference>
<evidence type="ECO:0000256" key="3">
    <source>
        <dbReference type="ARBA" id="ARBA00023125"/>
    </source>
</evidence>
<evidence type="ECO:0000256" key="1">
    <source>
        <dbReference type="ARBA" id="ARBA00009437"/>
    </source>
</evidence>
<dbReference type="GO" id="GO:0003677">
    <property type="term" value="F:DNA binding"/>
    <property type="evidence" value="ECO:0007669"/>
    <property type="project" value="UniProtKB-KW"/>
</dbReference>
<dbReference type="PANTHER" id="PTHR30419:SF8">
    <property type="entry name" value="NITROGEN ASSIMILATION TRANSCRIPTIONAL ACTIVATOR-RELATED"/>
    <property type="match status" value="1"/>
</dbReference>
<evidence type="ECO:0000313" key="7">
    <source>
        <dbReference type="Proteomes" id="UP000519023"/>
    </source>
</evidence>
<dbReference type="CDD" id="cd05466">
    <property type="entry name" value="PBP2_LTTR_substrate"/>
    <property type="match status" value="1"/>
</dbReference>